<name>A0A5B7TS97_9FLAO</name>
<dbReference type="Pfam" id="PF03544">
    <property type="entry name" value="TonB_C"/>
    <property type="match status" value="1"/>
</dbReference>
<gene>
    <name evidence="3" type="ORF">FF125_03270</name>
</gene>
<evidence type="ECO:0000313" key="3">
    <source>
        <dbReference type="EMBL" id="QCX37502.1"/>
    </source>
</evidence>
<keyword evidence="4" id="KW-1185">Reference proteome</keyword>
<evidence type="ECO:0000259" key="2">
    <source>
        <dbReference type="Pfam" id="PF03544"/>
    </source>
</evidence>
<dbReference type="Gene3D" id="3.30.1150.10">
    <property type="match status" value="1"/>
</dbReference>
<sequence length="178" mass="20217">MIKHVLPKHTINMIRIFISTLFTFSSLFIFSQEIEVVNVSNEVEEVPFAIIEDVPSFPGCEELEKHLQKNCFQNKVLKHVVKNFDAHLANELGLPSGKTRIIVMFSIASDGVVKDIKARGAHERLEREGIRVINELPKMKPGKLKGKPVNVKYTLPITLLVEETTKNDQTKEEVINKN</sequence>
<dbReference type="EMBL" id="CP040749">
    <property type="protein sequence ID" value="QCX37502.1"/>
    <property type="molecule type" value="Genomic_DNA"/>
</dbReference>
<protein>
    <recommendedName>
        <fullName evidence="2">TonB C-terminal domain-containing protein</fullName>
    </recommendedName>
</protein>
<dbReference type="Proteomes" id="UP000306229">
    <property type="component" value="Chromosome"/>
</dbReference>
<accession>A0A5B7TS97</accession>
<keyword evidence="1" id="KW-1133">Transmembrane helix</keyword>
<dbReference type="AlphaFoldDB" id="A0A5B7TS97"/>
<proteinExistence type="predicted"/>
<dbReference type="KEGG" id="fbe:FF125_03270"/>
<keyword evidence="1" id="KW-0472">Membrane</keyword>
<keyword evidence="1" id="KW-0812">Transmembrane</keyword>
<feature type="domain" description="TonB C-terminal" evidence="2">
    <location>
        <begin position="100"/>
        <end position="157"/>
    </location>
</feature>
<dbReference type="InterPro" id="IPR037682">
    <property type="entry name" value="TonB_C"/>
</dbReference>
<dbReference type="SUPFAM" id="SSF74653">
    <property type="entry name" value="TolA/TonB C-terminal domain"/>
    <property type="match status" value="1"/>
</dbReference>
<organism evidence="3 4">
    <name type="scientific">Aureibaculum algae</name>
    <dbReference type="NCBI Taxonomy" id="2584122"/>
    <lineage>
        <taxon>Bacteria</taxon>
        <taxon>Pseudomonadati</taxon>
        <taxon>Bacteroidota</taxon>
        <taxon>Flavobacteriia</taxon>
        <taxon>Flavobacteriales</taxon>
        <taxon>Flavobacteriaceae</taxon>
        <taxon>Aureibaculum</taxon>
    </lineage>
</organism>
<feature type="transmembrane region" description="Helical" evidence="1">
    <location>
        <begin position="12"/>
        <end position="30"/>
    </location>
</feature>
<dbReference type="OrthoDB" id="1522859at2"/>
<dbReference type="GO" id="GO:0055085">
    <property type="term" value="P:transmembrane transport"/>
    <property type="evidence" value="ECO:0007669"/>
    <property type="project" value="InterPro"/>
</dbReference>
<reference evidence="3 4" key="1">
    <citation type="submission" date="2019-05" db="EMBL/GenBank/DDBJ databases">
        <title>Algicella ahnfeltiae gen. nov., sp. nov., a novel marine bacterium of the family Flavobacteriaceae isolated from a red alga.</title>
        <authorList>
            <person name="Nedashkovskaya O.I."/>
            <person name="Kukhlevskiy A.D."/>
            <person name="Kim S.-G."/>
            <person name="Zhukova N.V."/>
            <person name="Mikhailov V.V."/>
        </authorList>
    </citation>
    <scope>NUCLEOTIDE SEQUENCE [LARGE SCALE GENOMIC DNA]</scope>
    <source>
        <strain evidence="3 4">10Alg115</strain>
    </source>
</reference>
<evidence type="ECO:0000313" key="4">
    <source>
        <dbReference type="Proteomes" id="UP000306229"/>
    </source>
</evidence>
<evidence type="ECO:0000256" key="1">
    <source>
        <dbReference type="SAM" id="Phobius"/>
    </source>
</evidence>